<dbReference type="Gene3D" id="3.10.100.10">
    <property type="entry name" value="Mannose-Binding Protein A, subunit A"/>
    <property type="match status" value="1"/>
</dbReference>
<dbReference type="Proteomes" id="UP000694620">
    <property type="component" value="Unassembled WGS sequence"/>
</dbReference>
<feature type="domain" description="C-type lectin" evidence="4">
    <location>
        <begin position="123"/>
        <end position="257"/>
    </location>
</feature>
<reference evidence="5" key="2">
    <citation type="submission" date="2025-09" db="UniProtKB">
        <authorList>
            <consortium name="Ensembl"/>
        </authorList>
    </citation>
    <scope>IDENTIFICATION</scope>
</reference>
<reference evidence="5" key="1">
    <citation type="submission" date="2025-08" db="UniProtKB">
        <authorList>
            <consortium name="Ensembl"/>
        </authorList>
    </citation>
    <scope>IDENTIFICATION</scope>
</reference>
<sequence>MEMDIYTPLEKHTQDIYTTVELTKDKKEGQMEADPVPPANVDYRMCLFNILLFLSTLLIVVVVIIAVYHFTHYKEMTKNLSTLQFQFEQLNKIVRPLDKFCPLREPPALVKMCSVCPHNWLLFDSKCYLFSTDKQNWYDSQDTCTSEGGHLVIIETKEEQDILTALLEIKGSEEKSYWIGLTDEIKEGHFVWVDNKPLDPQKAFWGKRQNDNGTEPDHWTDELNNPFGQNCVCLQKKKPSSGWYGLNCENQKKRICEAAASTFPSRI</sequence>
<keyword evidence="6" id="KW-1185">Reference proteome</keyword>
<dbReference type="InterPro" id="IPR050828">
    <property type="entry name" value="C-type_lectin/matrix_domain"/>
</dbReference>
<protein>
    <submittedName>
        <fullName evidence="5">CD209 antigen-like protein E</fullName>
    </submittedName>
</protein>
<evidence type="ECO:0000259" key="4">
    <source>
        <dbReference type="PROSITE" id="PS50041"/>
    </source>
</evidence>
<dbReference type="SUPFAM" id="SSF56436">
    <property type="entry name" value="C-type lectin-like"/>
    <property type="match status" value="1"/>
</dbReference>
<dbReference type="GO" id="GO:0030246">
    <property type="term" value="F:carbohydrate binding"/>
    <property type="evidence" value="ECO:0007669"/>
    <property type="project" value="UniProtKB-KW"/>
</dbReference>
<evidence type="ECO:0000313" key="5">
    <source>
        <dbReference type="Ensembl" id="ENSECRP00000024669.1"/>
    </source>
</evidence>
<keyword evidence="3" id="KW-1133">Transmembrane helix</keyword>
<name>A0A8C4T600_ERPCA</name>
<dbReference type="AlphaFoldDB" id="A0A8C4T600"/>
<dbReference type="PANTHER" id="PTHR45710">
    <property type="entry name" value="C-TYPE LECTIN DOMAIN-CONTAINING PROTEIN 180"/>
    <property type="match status" value="1"/>
</dbReference>
<organism evidence="5 6">
    <name type="scientific">Erpetoichthys calabaricus</name>
    <name type="common">Rope fish</name>
    <name type="synonym">Calamoichthys calabaricus</name>
    <dbReference type="NCBI Taxonomy" id="27687"/>
    <lineage>
        <taxon>Eukaryota</taxon>
        <taxon>Metazoa</taxon>
        <taxon>Chordata</taxon>
        <taxon>Craniata</taxon>
        <taxon>Vertebrata</taxon>
        <taxon>Euteleostomi</taxon>
        <taxon>Actinopterygii</taxon>
        <taxon>Polypteriformes</taxon>
        <taxon>Polypteridae</taxon>
        <taxon>Erpetoichthys</taxon>
    </lineage>
</organism>
<keyword evidence="2" id="KW-0430">Lectin</keyword>
<dbReference type="CDD" id="cd03590">
    <property type="entry name" value="CLECT_DC-SIGN_like"/>
    <property type="match status" value="1"/>
</dbReference>
<dbReference type="InterPro" id="IPR033989">
    <property type="entry name" value="CD209-like_CTLD"/>
</dbReference>
<dbReference type="PROSITE" id="PS50041">
    <property type="entry name" value="C_TYPE_LECTIN_2"/>
    <property type="match status" value="1"/>
</dbReference>
<keyword evidence="3" id="KW-0812">Transmembrane</keyword>
<dbReference type="InterPro" id="IPR016187">
    <property type="entry name" value="CTDL_fold"/>
</dbReference>
<dbReference type="InterPro" id="IPR016186">
    <property type="entry name" value="C-type_lectin-like/link_sf"/>
</dbReference>
<evidence type="ECO:0000256" key="2">
    <source>
        <dbReference type="ARBA" id="ARBA00022734"/>
    </source>
</evidence>
<keyword evidence="3" id="KW-0472">Membrane</keyword>
<dbReference type="PANTHER" id="PTHR45710:SF31">
    <property type="entry name" value="EARLY ACTIVATION ANTIGEN CD69"/>
    <property type="match status" value="1"/>
</dbReference>
<feature type="transmembrane region" description="Helical" evidence="3">
    <location>
        <begin position="47"/>
        <end position="70"/>
    </location>
</feature>
<dbReference type="GeneTree" id="ENSGT01030000234575"/>
<dbReference type="GO" id="GO:0005886">
    <property type="term" value="C:plasma membrane"/>
    <property type="evidence" value="ECO:0007669"/>
    <property type="project" value="UniProtKB-SubCell"/>
</dbReference>
<accession>A0A8C4T600</accession>
<comment type="subcellular location">
    <subcellularLocation>
        <location evidence="1">Cell membrane</location>
        <topology evidence="1">Single-pass type II membrane protein</topology>
    </subcellularLocation>
</comment>
<dbReference type="SMART" id="SM00034">
    <property type="entry name" value="CLECT"/>
    <property type="match status" value="1"/>
</dbReference>
<dbReference type="Pfam" id="PF00059">
    <property type="entry name" value="Lectin_C"/>
    <property type="match status" value="1"/>
</dbReference>
<evidence type="ECO:0000256" key="3">
    <source>
        <dbReference type="SAM" id="Phobius"/>
    </source>
</evidence>
<evidence type="ECO:0000256" key="1">
    <source>
        <dbReference type="ARBA" id="ARBA00004401"/>
    </source>
</evidence>
<proteinExistence type="predicted"/>
<evidence type="ECO:0000313" key="6">
    <source>
        <dbReference type="Proteomes" id="UP000694620"/>
    </source>
</evidence>
<dbReference type="Ensembl" id="ENSECRT00000025205.1">
    <property type="protein sequence ID" value="ENSECRP00000024669.1"/>
    <property type="gene ID" value="ENSECRG00000016721.1"/>
</dbReference>
<dbReference type="InterPro" id="IPR001304">
    <property type="entry name" value="C-type_lectin-like"/>
</dbReference>